<dbReference type="AlphaFoldDB" id="T1F5A8"/>
<dbReference type="GO" id="GO:0003824">
    <property type="term" value="F:catalytic activity"/>
    <property type="evidence" value="ECO:0007669"/>
    <property type="project" value="InterPro"/>
</dbReference>
<dbReference type="EMBL" id="KB096457">
    <property type="protein sequence ID" value="ESO04742.1"/>
    <property type="molecule type" value="Genomic_DNA"/>
</dbReference>
<dbReference type="OrthoDB" id="415822at2759"/>
<dbReference type="KEGG" id="hro:HELRODRAFT_172418"/>
<protein>
    <recommendedName>
        <fullName evidence="2">Endonuclease/exonuclease/phosphatase domain-containing protein</fullName>
    </recommendedName>
</protein>
<dbReference type="SUPFAM" id="SSF56219">
    <property type="entry name" value="DNase I-like"/>
    <property type="match status" value="1"/>
</dbReference>
<dbReference type="Proteomes" id="UP000015101">
    <property type="component" value="Unassembled WGS sequence"/>
</dbReference>
<dbReference type="GeneID" id="20204007"/>
<reference evidence="5" key="1">
    <citation type="submission" date="2012-12" db="EMBL/GenBank/DDBJ databases">
        <authorList>
            <person name="Hellsten U."/>
            <person name="Grimwood J."/>
            <person name="Chapman J.A."/>
            <person name="Shapiro H."/>
            <person name="Aerts A."/>
            <person name="Otillar R.P."/>
            <person name="Terry A.Y."/>
            <person name="Boore J.L."/>
            <person name="Simakov O."/>
            <person name="Marletaz F."/>
            <person name="Cho S.-J."/>
            <person name="Edsinger-Gonzales E."/>
            <person name="Havlak P."/>
            <person name="Kuo D.-H."/>
            <person name="Larsson T."/>
            <person name="Lv J."/>
            <person name="Arendt D."/>
            <person name="Savage R."/>
            <person name="Osoegawa K."/>
            <person name="de Jong P."/>
            <person name="Lindberg D.R."/>
            <person name="Seaver E.C."/>
            <person name="Weisblat D.A."/>
            <person name="Putnam N.H."/>
            <person name="Grigoriev I.V."/>
            <person name="Rokhsar D.S."/>
        </authorList>
    </citation>
    <scope>NUCLEOTIDE SEQUENCE</scope>
</reference>
<dbReference type="Gene3D" id="3.60.10.10">
    <property type="entry name" value="Endonuclease/exonuclease/phosphatase"/>
    <property type="match status" value="1"/>
</dbReference>
<feature type="region of interest" description="Disordered" evidence="1">
    <location>
        <begin position="125"/>
        <end position="172"/>
    </location>
</feature>
<dbReference type="InterPro" id="IPR036691">
    <property type="entry name" value="Endo/exonu/phosph_ase_sf"/>
</dbReference>
<accession>T1F5A8</accession>
<reference evidence="3 5" key="2">
    <citation type="journal article" date="2013" name="Nature">
        <title>Insights into bilaterian evolution from three spiralian genomes.</title>
        <authorList>
            <person name="Simakov O."/>
            <person name="Marletaz F."/>
            <person name="Cho S.J."/>
            <person name="Edsinger-Gonzales E."/>
            <person name="Havlak P."/>
            <person name="Hellsten U."/>
            <person name="Kuo D.H."/>
            <person name="Larsson T."/>
            <person name="Lv J."/>
            <person name="Arendt D."/>
            <person name="Savage R."/>
            <person name="Osoegawa K."/>
            <person name="de Jong P."/>
            <person name="Grimwood J."/>
            <person name="Chapman J.A."/>
            <person name="Shapiro H."/>
            <person name="Aerts A."/>
            <person name="Otillar R.P."/>
            <person name="Terry A.Y."/>
            <person name="Boore J.L."/>
            <person name="Grigoriev I.V."/>
            <person name="Lindberg D.R."/>
            <person name="Seaver E.C."/>
            <person name="Weisblat D.A."/>
            <person name="Putnam N.H."/>
            <person name="Rokhsar D.S."/>
        </authorList>
    </citation>
    <scope>NUCLEOTIDE SEQUENCE</scope>
</reference>
<name>T1F5A8_HELRO</name>
<dbReference type="EMBL" id="AMQM01004208">
    <property type="status" value="NOT_ANNOTATED_CDS"/>
    <property type="molecule type" value="Genomic_DNA"/>
</dbReference>
<evidence type="ECO:0000313" key="3">
    <source>
        <dbReference type="EMBL" id="ESO04742.1"/>
    </source>
</evidence>
<dbReference type="PANTHER" id="PTHR33273">
    <property type="entry name" value="DOMAIN-CONTAINING PROTEIN, PUTATIVE-RELATED"/>
    <property type="match status" value="1"/>
</dbReference>
<evidence type="ECO:0000313" key="4">
    <source>
        <dbReference type="EnsemblMetazoa" id="HelroP172418"/>
    </source>
</evidence>
<gene>
    <name evidence="4" type="primary">20204007</name>
    <name evidence="3" type="ORF">HELRODRAFT_172418</name>
</gene>
<dbReference type="PANTHER" id="PTHR33273:SF4">
    <property type="entry name" value="ENDONUCLEASE_EXONUCLEASE_PHOSPHATASE DOMAIN-CONTAINING PROTEIN"/>
    <property type="match status" value="1"/>
</dbReference>
<evidence type="ECO:0000256" key="1">
    <source>
        <dbReference type="SAM" id="MobiDB-lite"/>
    </source>
</evidence>
<dbReference type="RefSeq" id="XP_009017321.1">
    <property type="nucleotide sequence ID" value="XM_009019073.1"/>
</dbReference>
<dbReference type="CTD" id="20204007"/>
<sequence length="322" mass="36567">MITNVNRKSGDREKDDNNCQASLNATTDQARINAWEQLGQLIDGLLEFVKPKSNVHKEIKTKITKIANAFLKVKALETGKEAKQPLSQLPETQFLPLEIRTRNIEELSAIDTGADADSEFAVDILPRPVKRKDRTPPKTGTKKRREEVQTTLPSPTMSKDEEHSNTETETGWQRVKVNLNHCEAAHDLLMQTVRELKVNLAIVSEPYKHLNTQPWEMDRTAGAAIWSCSKLPFQNVINTEACFVATKVEDIYFYSFYAPPSLSFDEYVNFLDRLTQSAKQYFPVAIAGDFNAWAVDWGSKKNQCKRERATRSYGNIRCSPVE</sequence>
<evidence type="ECO:0000259" key="2">
    <source>
        <dbReference type="Pfam" id="PF14529"/>
    </source>
</evidence>
<evidence type="ECO:0000313" key="5">
    <source>
        <dbReference type="Proteomes" id="UP000015101"/>
    </source>
</evidence>
<dbReference type="InterPro" id="IPR005135">
    <property type="entry name" value="Endo/exonuclease/phosphatase"/>
</dbReference>
<reference evidence="4" key="3">
    <citation type="submission" date="2015-06" db="UniProtKB">
        <authorList>
            <consortium name="EnsemblMetazoa"/>
        </authorList>
    </citation>
    <scope>IDENTIFICATION</scope>
</reference>
<proteinExistence type="predicted"/>
<dbReference type="EnsemblMetazoa" id="HelroT172418">
    <property type="protein sequence ID" value="HelroP172418"/>
    <property type="gene ID" value="HelroG172418"/>
</dbReference>
<keyword evidence="5" id="KW-1185">Reference proteome</keyword>
<dbReference type="Pfam" id="PF14529">
    <property type="entry name" value="Exo_endo_phos_2"/>
    <property type="match status" value="1"/>
</dbReference>
<dbReference type="HOGENOM" id="CLU_864032_0_0_1"/>
<organism evidence="4 5">
    <name type="scientific">Helobdella robusta</name>
    <name type="common">Californian leech</name>
    <dbReference type="NCBI Taxonomy" id="6412"/>
    <lineage>
        <taxon>Eukaryota</taxon>
        <taxon>Metazoa</taxon>
        <taxon>Spiralia</taxon>
        <taxon>Lophotrochozoa</taxon>
        <taxon>Annelida</taxon>
        <taxon>Clitellata</taxon>
        <taxon>Hirudinea</taxon>
        <taxon>Rhynchobdellida</taxon>
        <taxon>Glossiphoniidae</taxon>
        <taxon>Helobdella</taxon>
    </lineage>
</organism>
<feature type="domain" description="Endonuclease/exonuclease/phosphatase" evidence="2">
    <location>
        <begin position="251"/>
        <end position="305"/>
    </location>
</feature>
<dbReference type="InParanoid" id="T1F5A8"/>